<dbReference type="AlphaFoldDB" id="A0A398BD27"/>
<name>A0A398BD27_9BACI</name>
<accession>A0A398BD27</accession>
<dbReference type="Proteomes" id="UP000265816">
    <property type="component" value="Unassembled WGS sequence"/>
</dbReference>
<evidence type="ECO:0000313" key="2">
    <source>
        <dbReference type="Proteomes" id="UP000265816"/>
    </source>
</evidence>
<dbReference type="OrthoDB" id="1730007at2"/>
<evidence type="ECO:0000313" key="1">
    <source>
        <dbReference type="EMBL" id="RID87514.1"/>
    </source>
</evidence>
<sequence>MTSKKSQKLNSITFTYGNIKDLAAEYEIINIRGSVILHQDIHVKKISSHGHSTFQSNVTAEVLKNAGSCVIKKNCNAKEIVNSGNLKMKNGEATSITGSGKLTVNQSLHTEKLDCLGIIHATEIHARHFQLQLSGESRIERLITDEATIEREKKTLSLWKKKLLCKYILGRNLHLSCTNAETVEGNIVEIGKNCNIKTLYYKEKYTISRDAKVQQIIRSEQ</sequence>
<gene>
    <name evidence="1" type="ORF">D1970_04915</name>
</gene>
<dbReference type="RefSeq" id="WP_119111774.1">
    <property type="nucleotide sequence ID" value="NZ_CBCSEO010000007.1"/>
</dbReference>
<reference evidence="1 2" key="1">
    <citation type="submission" date="2018-08" db="EMBL/GenBank/DDBJ databases">
        <title>Bacillus jemisoniae sp. nov., Bacillus chryseoplanitiae sp. nov., Bacillus resnikiae sp. nov., and Bacillus frankliniae sp. nov., isolated from Viking spacecraft and associated surfaces.</title>
        <authorList>
            <person name="Seuylemezian A."/>
            <person name="Vaishampayan P."/>
        </authorList>
    </citation>
    <scope>NUCLEOTIDE SEQUENCE [LARGE SCALE GENOMIC DNA]</scope>
    <source>
        <strain evidence="1 2">JJ-247</strain>
    </source>
</reference>
<protein>
    <recommendedName>
        <fullName evidence="3">DUF342 domain-containing protein</fullName>
    </recommendedName>
</protein>
<comment type="caution">
    <text evidence="1">The sequence shown here is derived from an EMBL/GenBank/DDBJ whole genome shotgun (WGS) entry which is preliminary data.</text>
</comment>
<keyword evidence="2" id="KW-1185">Reference proteome</keyword>
<organism evidence="1 2">
    <name type="scientific">Mesobacillus zeae</name>
    <dbReference type="NCBI Taxonomy" id="1917180"/>
    <lineage>
        <taxon>Bacteria</taxon>
        <taxon>Bacillati</taxon>
        <taxon>Bacillota</taxon>
        <taxon>Bacilli</taxon>
        <taxon>Bacillales</taxon>
        <taxon>Bacillaceae</taxon>
        <taxon>Mesobacillus</taxon>
    </lineage>
</organism>
<evidence type="ECO:0008006" key="3">
    <source>
        <dbReference type="Google" id="ProtNLM"/>
    </source>
</evidence>
<dbReference type="EMBL" id="QWVT01000009">
    <property type="protein sequence ID" value="RID87514.1"/>
    <property type="molecule type" value="Genomic_DNA"/>
</dbReference>
<proteinExistence type="predicted"/>